<evidence type="ECO:0000313" key="2">
    <source>
        <dbReference type="EMBL" id="GAA0536528.1"/>
    </source>
</evidence>
<feature type="region of interest" description="Disordered" evidence="1">
    <location>
        <begin position="19"/>
        <end position="66"/>
    </location>
</feature>
<gene>
    <name evidence="2" type="ORF">GCM10009533_39730</name>
</gene>
<organism evidence="2 3">
    <name type="scientific">Saccharopolyspora erythraea</name>
    <name type="common">Streptomyces erythraeus</name>
    <dbReference type="NCBI Taxonomy" id="1836"/>
    <lineage>
        <taxon>Bacteria</taxon>
        <taxon>Bacillati</taxon>
        <taxon>Actinomycetota</taxon>
        <taxon>Actinomycetes</taxon>
        <taxon>Pseudonocardiales</taxon>
        <taxon>Pseudonocardiaceae</taxon>
        <taxon>Saccharopolyspora</taxon>
    </lineage>
</organism>
<comment type="caution">
    <text evidence="2">The sequence shown here is derived from an EMBL/GenBank/DDBJ whole genome shotgun (WGS) entry which is preliminary data.</text>
</comment>
<evidence type="ECO:0000313" key="3">
    <source>
        <dbReference type="Proteomes" id="UP001500729"/>
    </source>
</evidence>
<protein>
    <submittedName>
        <fullName evidence="2">Uncharacterized protein</fullName>
    </submittedName>
</protein>
<dbReference type="EMBL" id="BAAAGS010000026">
    <property type="protein sequence ID" value="GAA0536528.1"/>
    <property type="molecule type" value="Genomic_DNA"/>
</dbReference>
<name>A0ABN1D7J3_SACER</name>
<proteinExistence type="predicted"/>
<dbReference type="Proteomes" id="UP001500729">
    <property type="component" value="Unassembled WGS sequence"/>
</dbReference>
<feature type="compositionally biased region" description="Low complexity" evidence="1">
    <location>
        <begin position="19"/>
        <end position="44"/>
    </location>
</feature>
<reference evidence="2 3" key="1">
    <citation type="journal article" date="2019" name="Int. J. Syst. Evol. Microbiol.">
        <title>The Global Catalogue of Microorganisms (GCM) 10K type strain sequencing project: providing services to taxonomists for standard genome sequencing and annotation.</title>
        <authorList>
            <consortium name="The Broad Institute Genomics Platform"/>
            <consortium name="The Broad Institute Genome Sequencing Center for Infectious Disease"/>
            <person name="Wu L."/>
            <person name="Ma J."/>
        </authorList>
    </citation>
    <scope>NUCLEOTIDE SEQUENCE [LARGE SCALE GENOMIC DNA]</scope>
    <source>
        <strain evidence="2 3">JCM 10303</strain>
    </source>
</reference>
<sequence>MLAAVPDLDEGVEEARAVLASGGSRGGSSRARSDASSAVNASRSLASTRRNRNRDVETSGIAMGQR</sequence>
<evidence type="ECO:0000256" key="1">
    <source>
        <dbReference type="SAM" id="MobiDB-lite"/>
    </source>
</evidence>
<keyword evidence="3" id="KW-1185">Reference proteome</keyword>
<accession>A0ABN1D7J3</accession>